<dbReference type="EMBL" id="CP002278">
    <property type="protein sequence ID" value="ADP77928.1"/>
    <property type="molecule type" value="Genomic_DNA"/>
</dbReference>
<dbReference type="Gene3D" id="3.40.50.10210">
    <property type="match status" value="1"/>
</dbReference>
<keyword evidence="2" id="KW-0808">Transferase</keyword>
<dbReference type="OrthoDB" id="9136at2157"/>
<name>E3GWG3_METFV</name>
<dbReference type="HAMAP" id="MF_01086">
    <property type="entry name" value="UPF0284"/>
    <property type="match status" value="1"/>
</dbReference>
<reference evidence="2 3" key="1">
    <citation type="journal article" date="2010" name="Stand. Genomic Sci.">
        <title>Complete genome sequence of Methanothermus fervidus type strain (V24S).</title>
        <authorList>
            <person name="Anderson I."/>
            <person name="Djao O.D."/>
            <person name="Misra M."/>
            <person name="Chertkov O."/>
            <person name="Nolan M."/>
            <person name="Lucas S."/>
            <person name="Lapidus A."/>
            <person name="Del Rio T.G."/>
            <person name="Tice H."/>
            <person name="Cheng J.F."/>
            <person name="Tapia R."/>
            <person name="Han C."/>
            <person name="Goodwin L."/>
            <person name="Pitluck S."/>
            <person name="Liolios K."/>
            <person name="Ivanova N."/>
            <person name="Mavromatis K."/>
            <person name="Mikhailova N."/>
            <person name="Pati A."/>
            <person name="Brambilla E."/>
            <person name="Chen A."/>
            <person name="Palaniappan K."/>
            <person name="Land M."/>
            <person name="Hauser L."/>
            <person name="Chang Y.J."/>
            <person name="Jeffries C.D."/>
            <person name="Sikorski J."/>
            <person name="Spring S."/>
            <person name="Rohde M."/>
            <person name="Eichinger K."/>
            <person name="Huber H."/>
            <person name="Wirth R."/>
            <person name="Goker M."/>
            <person name="Detter J.C."/>
            <person name="Woyke T."/>
            <person name="Bristow J."/>
            <person name="Eisen J.A."/>
            <person name="Markowitz V."/>
            <person name="Hugenholtz P."/>
            <person name="Klenk H.P."/>
            <person name="Kyrpides N.C."/>
        </authorList>
    </citation>
    <scope>NUCLEOTIDE SEQUENCE [LARGE SCALE GENOMIC DNA]</scope>
    <source>
        <strain evidence="3">ATCC 43054 / DSM 2088 / JCM 10308 / V24 S</strain>
    </source>
</reference>
<comment type="similarity">
    <text evidence="1">Belongs to the UPF0284 family.</text>
</comment>
<organism evidence="2 3">
    <name type="scientific">Methanothermus fervidus (strain ATCC 43054 / DSM 2088 / JCM 10308 / V24 S)</name>
    <dbReference type="NCBI Taxonomy" id="523846"/>
    <lineage>
        <taxon>Archaea</taxon>
        <taxon>Methanobacteriati</taxon>
        <taxon>Methanobacteriota</taxon>
        <taxon>Methanomada group</taxon>
        <taxon>Methanobacteria</taxon>
        <taxon>Methanobacteriales</taxon>
        <taxon>Methanothermaceae</taxon>
        <taxon>Methanothermus</taxon>
    </lineage>
</organism>
<dbReference type="PANTHER" id="PTHR38811">
    <property type="match status" value="1"/>
</dbReference>
<dbReference type="InterPro" id="IPR002805">
    <property type="entry name" value="Nict_dMeBzImd_PRibTrfase_arc"/>
</dbReference>
<dbReference type="KEGG" id="mfv:Mfer_1142"/>
<dbReference type="NCBIfam" id="NF003372">
    <property type="entry name" value="PRK04447.1-5"/>
    <property type="match status" value="1"/>
</dbReference>
<evidence type="ECO:0000256" key="1">
    <source>
        <dbReference type="HAMAP-Rule" id="MF_01086"/>
    </source>
</evidence>
<evidence type="ECO:0000313" key="2">
    <source>
        <dbReference type="EMBL" id="ADP77928.1"/>
    </source>
</evidence>
<keyword evidence="3" id="KW-1185">Reference proteome</keyword>
<dbReference type="PANTHER" id="PTHR38811:SF1">
    <property type="entry name" value="UPF0284 PROTEIN SLL1500"/>
    <property type="match status" value="1"/>
</dbReference>
<dbReference type="SUPFAM" id="SSF52733">
    <property type="entry name" value="Nicotinate mononucleotide:5,6-dimethylbenzimidazole phosphoribosyltransferase (CobT)"/>
    <property type="match status" value="1"/>
</dbReference>
<dbReference type="CDD" id="cd02439">
    <property type="entry name" value="DMB-PRT_CobT"/>
    <property type="match status" value="1"/>
</dbReference>
<dbReference type="AlphaFoldDB" id="E3GWG3"/>
<evidence type="ECO:0000313" key="3">
    <source>
        <dbReference type="Proteomes" id="UP000002315"/>
    </source>
</evidence>
<gene>
    <name evidence="2" type="ordered locus">Mfer_1142</name>
</gene>
<dbReference type="HOGENOM" id="CLU_053134_0_0_2"/>
<protein>
    <recommendedName>
        <fullName evidence="1">UPF0284 protein Mfer_1142</fullName>
    </recommendedName>
</protein>
<proteinExistence type="inferred from homology"/>
<sequence>MQEINSLKNTERSLNYLDEIKDKDFLFTCVIATTETSCIPGITGAGATPELTKYTPALDTELVVCGKPLSMSEIPQTVVEGSSTPTPAVITRAVVELLDIPFLVVDAGAEIKPKIPYIELNDKPGKDIRTGKAVDKPRSIYEKGKILGKFLSKITEYLIIGESTPAGTTTALGVLTALGYNASFKVSASLPENPHGLKRKVVMEGLKNANIEPGNIDDPFDAVKAVGDPMIPAVAGICAGFKNYITLAGGTQMPAVCALLKEVENFNFSKLAIATTVFVVKDESSDILNIVEQIGDIPVYYVDPHFEKSNHEGLKRYMEGHVKEGVGAGGAMFAAVLKGITTDELRKEIEKVCTVVF</sequence>
<dbReference type="NCBIfam" id="TIGR00303">
    <property type="entry name" value="nicotinate mononucleotide-dependent phosphoribosyltransferase CobT"/>
    <property type="match status" value="1"/>
</dbReference>
<dbReference type="Proteomes" id="UP000002315">
    <property type="component" value="Chromosome"/>
</dbReference>
<dbReference type="InterPro" id="IPR036087">
    <property type="entry name" value="Nict_dMeBzImd_PRibTrfase_sf"/>
</dbReference>
<dbReference type="STRING" id="523846.Mfer_1142"/>
<dbReference type="InterPro" id="IPR003200">
    <property type="entry name" value="Nict_dMeBzImd_PRibTrfase"/>
</dbReference>
<accession>E3GWG3</accession>
<dbReference type="GO" id="GO:0008939">
    <property type="term" value="F:nicotinate-nucleotide-dimethylbenzimidazole phosphoribosyltransferase activity"/>
    <property type="evidence" value="ECO:0007669"/>
    <property type="project" value="InterPro"/>
</dbReference>